<dbReference type="GO" id="GO:0006749">
    <property type="term" value="P:glutathione metabolic process"/>
    <property type="evidence" value="ECO:0007669"/>
    <property type="project" value="TreeGrafter"/>
</dbReference>
<proteinExistence type="inferred from homology"/>
<comment type="cofactor">
    <cofactor evidence="8">
        <name>FAD</name>
        <dbReference type="ChEBI" id="CHEBI:57692"/>
    </cofactor>
    <text evidence="8">Binds 1 FAD per subunit.</text>
</comment>
<comment type="similarity">
    <text evidence="1 10">Belongs to the class-I pyridine nucleotide-disulfide oxidoreductase family.</text>
</comment>
<evidence type="ECO:0000256" key="5">
    <source>
        <dbReference type="ARBA" id="ARBA00023157"/>
    </source>
</evidence>
<feature type="binding site" evidence="8">
    <location>
        <begin position="176"/>
        <end position="183"/>
    </location>
    <ligand>
        <name>NAD(+)</name>
        <dbReference type="ChEBI" id="CHEBI:57540"/>
    </ligand>
</feature>
<keyword evidence="4 10" id="KW-0560">Oxidoreductase</keyword>
<dbReference type="FunFam" id="3.30.390.30:FF:000001">
    <property type="entry name" value="Dihydrolipoyl dehydrogenase"/>
    <property type="match status" value="1"/>
</dbReference>
<dbReference type="RefSeq" id="WP_037926130.1">
    <property type="nucleotide sequence ID" value="NZ_CP054599.1"/>
</dbReference>
<feature type="binding site" evidence="8">
    <location>
        <position position="53"/>
    </location>
    <ligand>
        <name>FAD</name>
        <dbReference type="ChEBI" id="CHEBI:57692"/>
    </ligand>
</feature>
<keyword evidence="5" id="KW-1015">Disulfide bond</keyword>
<evidence type="ECO:0000256" key="7">
    <source>
        <dbReference type="PIRSR" id="PIRSR000350-2"/>
    </source>
</evidence>
<keyword evidence="8" id="KW-0547">Nucleotide-binding</keyword>
<evidence type="ECO:0000259" key="12">
    <source>
        <dbReference type="Pfam" id="PF02852"/>
    </source>
</evidence>
<keyword evidence="6 10" id="KW-0676">Redox-active center</keyword>
<dbReference type="GO" id="GO:0050660">
    <property type="term" value="F:flavin adenine dinucleotide binding"/>
    <property type="evidence" value="ECO:0007669"/>
    <property type="project" value="InterPro"/>
</dbReference>
<organism evidence="14 15">
    <name type="scientific">Pseudosulfitobacter pseudonitzschiae</name>
    <dbReference type="NCBI Taxonomy" id="1402135"/>
    <lineage>
        <taxon>Bacteria</taxon>
        <taxon>Pseudomonadati</taxon>
        <taxon>Pseudomonadota</taxon>
        <taxon>Alphaproteobacteria</taxon>
        <taxon>Rhodobacterales</taxon>
        <taxon>Roseobacteraceae</taxon>
        <taxon>Pseudosulfitobacter</taxon>
    </lineage>
</organism>
<dbReference type="InterPro" id="IPR046952">
    <property type="entry name" value="GSHR/TRXR-like"/>
</dbReference>
<keyword evidence="8" id="KW-0520">NAD</keyword>
<evidence type="ECO:0000259" key="13">
    <source>
        <dbReference type="Pfam" id="PF07992"/>
    </source>
</evidence>
<dbReference type="PIRSF" id="PIRSF000350">
    <property type="entry name" value="Mercury_reductase_MerA"/>
    <property type="match status" value="1"/>
</dbReference>
<dbReference type="Gene3D" id="3.30.390.30">
    <property type="match status" value="1"/>
</dbReference>
<dbReference type="Gene3D" id="3.50.50.60">
    <property type="entry name" value="FAD/NAD(P)-binding domain"/>
    <property type="match status" value="2"/>
</dbReference>
<gene>
    <name evidence="14" type="ORF">SUH3_20140</name>
</gene>
<comment type="caution">
    <text evidence="14">The sequence shown here is derived from an EMBL/GenBank/DDBJ whole genome shotgun (WGS) entry which is preliminary data.</text>
</comment>
<sequence>MASSYDFDLFVIGGGSGGVRAARVAAGDGVKVGLAEESRYGGTCVIRGCVPKKLMVFASEYRDTVRDASAYGWDLQEGPFEWLVFQKRLNTELDRLEDVYRNLLANSGVETFDCRATLKDKHTVVLSNGEEKTAKTILIATGGRPVRPDLPNADLGIVSDDIFHLEKLPKSILIIGGGYIACEFACILHGLGVEVTQYYRGAQILRGFDDEARGLVAEAMRERGIDLRVGTNIVEMCPDTEEHAPHVGSDAAMGADAQQSAEIANRKTSPEAGTRGGPIRVKSTTGGEKVFDVVFFATGRAPNTHGMGLEEAGVKLGRGQQILVDEYSRTDVDNIYAIGDVTDRVNLTPVAIREGMAFVETVYRDNPTPVDHDLIPSAIFTQPEMGTIGLSEEAAAEQEEIEIYASSFRPMQTAFAKRDDRVLMKLIVSKKTRVILGCHIVAPNAGEMIQLAGIAIKMGATKEDFDRVCAVHPTMSEEIVTMRTPTRTA</sequence>
<reference evidence="14 15" key="1">
    <citation type="submission" date="2014-01" db="EMBL/GenBank/DDBJ databases">
        <title>Sulfitobacter sp. H3 (MCCC 1A00686) Genome Sequencing.</title>
        <authorList>
            <person name="Lai Q."/>
            <person name="Hong Z."/>
        </authorList>
    </citation>
    <scope>NUCLEOTIDE SEQUENCE [LARGE SCALE GENOMIC DNA]</scope>
    <source>
        <strain evidence="14 15">H3</strain>
    </source>
</reference>
<evidence type="ECO:0000256" key="3">
    <source>
        <dbReference type="ARBA" id="ARBA00022827"/>
    </source>
</evidence>
<dbReference type="SUPFAM" id="SSF55424">
    <property type="entry name" value="FAD/NAD-linked reductases, dimerisation (C-terminal) domain"/>
    <property type="match status" value="1"/>
</dbReference>
<evidence type="ECO:0000256" key="8">
    <source>
        <dbReference type="PIRSR" id="PIRSR000350-3"/>
    </source>
</evidence>
<evidence type="ECO:0000256" key="4">
    <source>
        <dbReference type="ARBA" id="ARBA00023002"/>
    </source>
</evidence>
<dbReference type="GO" id="GO:0045454">
    <property type="term" value="P:cell redox homeostasis"/>
    <property type="evidence" value="ECO:0007669"/>
    <property type="project" value="InterPro"/>
</dbReference>
<evidence type="ECO:0000256" key="2">
    <source>
        <dbReference type="ARBA" id="ARBA00022630"/>
    </source>
</evidence>
<keyword evidence="2 10" id="KW-0285">Flavoprotein</keyword>
<feature type="disulfide bond" description="Redox-active" evidence="9">
    <location>
        <begin position="44"/>
        <end position="49"/>
    </location>
</feature>
<dbReference type="GO" id="GO:0005829">
    <property type="term" value="C:cytosol"/>
    <property type="evidence" value="ECO:0007669"/>
    <property type="project" value="TreeGrafter"/>
</dbReference>
<dbReference type="PRINTS" id="PR00368">
    <property type="entry name" value="FADPNR"/>
</dbReference>
<name>A0A073J295_9RHOB</name>
<evidence type="ECO:0000256" key="9">
    <source>
        <dbReference type="PIRSR" id="PIRSR000350-4"/>
    </source>
</evidence>
<dbReference type="PANTHER" id="PTHR42737:SF2">
    <property type="entry name" value="GLUTATHIONE REDUCTASE"/>
    <property type="match status" value="1"/>
</dbReference>
<dbReference type="PROSITE" id="PS00076">
    <property type="entry name" value="PYRIDINE_REDOX_1"/>
    <property type="match status" value="1"/>
</dbReference>
<dbReference type="InterPro" id="IPR023753">
    <property type="entry name" value="FAD/NAD-binding_dom"/>
</dbReference>
<feature type="active site" description="Proton acceptor" evidence="7">
    <location>
        <position position="472"/>
    </location>
</feature>
<dbReference type="InterPro" id="IPR001100">
    <property type="entry name" value="Pyr_nuc-diS_OxRdtase"/>
</dbReference>
<evidence type="ECO:0000256" key="1">
    <source>
        <dbReference type="ARBA" id="ARBA00007532"/>
    </source>
</evidence>
<dbReference type="PANTHER" id="PTHR42737">
    <property type="entry name" value="GLUTATHIONE REDUCTASE"/>
    <property type="match status" value="1"/>
</dbReference>
<keyword evidence="3 8" id="KW-0274">FAD</keyword>
<evidence type="ECO:0000256" key="10">
    <source>
        <dbReference type="RuleBase" id="RU003691"/>
    </source>
</evidence>
<dbReference type="GO" id="GO:0004362">
    <property type="term" value="F:glutathione-disulfide reductase (NADPH) activity"/>
    <property type="evidence" value="ECO:0007669"/>
    <property type="project" value="TreeGrafter"/>
</dbReference>
<evidence type="ECO:0000256" key="11">
    <source>
        <dbReference type="SAM" id="MobiDB-lite"/>
    </source>
</evidence>
<dbReference type="InterPro" id="IPR016156">
    <property type="entry name" value="FAD/NAD-linked_Rdtase_dimer_sf"/>
</dbReference>
<feature type="domain" description="Pyridine nucleotide-disulphide oxidoreductase dimerisation" evidence="12">
    <location>
        <begin position="375"/>
        <end position="482"/>
    </location>
</feature>
<feature type="domain" description="FAD/NAD(P)-binding" evidence="13">
    <location>
        <begin position="7"/>
        <end position="355"/>
    </location>
</feature>
<dbReference type="Proteomes" id="UP000027746">
    <property type="component" value="Unassembled WGS sequence"/>
</dbReference>
<dbReference type="EMBL" id="JAMD01000005">
    <property type="protein sequence ID" value="KEJ95821.1"/>
    <property type="molecule type" value="Genomic_DNA"/>
</dbReference>
<dbReference type="OrthoDB" id="9776382at2"/>
<feature type="region of interest" description="Disordered" evidence="11">
    <location>
        <begin position="252"/>
        <end position="281"/>
    </location>
</feature>
<dbReference type="InterPro" id="IPR036188">
    <property type="entry name" value="FAD/NAD-bd_sf"/>
</dbReference>
<dbReference type="AlphaFoldDB" id="A0A073J295"/>
<dbReference type="GO" id="GO:0034599">
    <property type="term" value="P:cellular response to oxidative stress"/>
    <property type="evidence" value="ECO:0007669"/>
    <property type="project" value="TreeGrafter"/>
</dbReference>
<keyword evidence="15" id="KW-1185">Reference proteome</keyword>
<dbReference type="GeneID" id="68869434"/>
<feature type="binding site" evidence="8">
    <location>
        <position position="299"/>
    </location>
    <ligand>
        <name>NAD(+)</name>
        <dbReference type="ChEBI" id="CHEBI:57540"/>
    </ligand>
</feature>
<dbReference type="SUPFAM" id="SSF51905">
    <property type="entry name" value="FAD/NAD(P)-binding domain"/>
    <property type="match status" value="1"/>
</dbReference>
<evidence type="ECO:0000313" key="15">
    <source>
        <dbReference type="Proteomes" id="UP000027746"/>
    </source>
</evidence>
<evidence type="ECO:0000313" key="14">
    <source>
        <dbReference type="EMBL" id="KEJ95821.1"/>
    </source>
</evidence>
<dbReference type="Pfam" id="PF02852">
    <property type="entry name" value="Pyr_redox_dim"/>
    <property type="match status" value="1"/>
</dbReference>
<evidence type="ECO:0000256" key="6">
    <source>
        <dbReference type="ARBA" id="ARBA00023284"/>
    </source>
</evidence>
<dbReference type="Pfam" id="PF07992">
    <property type="entry name" value="Pyr_redox_2"/>
    <property type="match status" value="1"/>
</dbReference>
<dbReference type="PRINTS" id="PR00411">
    <property type="entry name" value="PNDRDTASEI"/>
</dbReference>
<dbReference type="InterPro" id="IPR004099">
    <property type="entry name" value="Pyr_nucl-diS_OxRdtase_dimer"/>
</dbReference>
<feature type="binding site" evidence="8">
    <location>
        <position position="340"/>
    </location>
    <ligand>
        <name>FAD</name>
        <dbReference type="ChEBI" id="CHEBI:57692"/>
    </ligand>
</feature>
<dbReference type="InterPro" id="IPR012999">
    <property type="entry name" value="Pyr_OxRdtase_I_AS"/>
</dbReference>
<protein>
    <submittedName>
        <fullName evidence="14">NADPH-glutathione reductase</fullName>
    </submittedName>
</protein>
<accession>A0A073J295</accession>